<dbReference type="EMBL" id="JAEPQZ010000019">
    <property type="protein sequence ID" value="KAG2171656.1"/>
    <property type="molecule type" value="Genomic_DNA"/>
</dbReference>
<evidence type="ECO:0000256" key="6">
    <source>
        <dbReference type="ARBA" id="ARBA00023242"/>
    </source>
</evidence>
<dbReference type="Gene3D" id="3.40.50.300">
    <property type="entry name" value="P-loop containing nucleotide triphosphate hydrolases"/>
    <property type="match status" value="1"/>
</dbReference>
<proteinExistence type="inferred from homology"/>
<dbReference type="Proteomes" id="UP000654370">
    <property type="component" value="Unassembled WGS sequence"/>
</dbReference>
<keyword evidence="3" id="KW-0547">Nucleotide-binding</keyword>
<dbReference type="GO" id="GO:0003689">
    <property type="term" value="F:DNA clamp loader activity"/>
    <property type="evidence" value="ECO:0007669"/>
    <property type="project" value="TreeGrafter"/>
</dbReference>
<evidence type="ECO:0000256" key="4">
    <source>
        <dbReference type="ARBA" id="ARBA00022763"/>
    </source>
</evidence>
<dbReference type="GO" id="GO:0000077">
    <property type="term" value="P:DNA damage checkpoint signaling"/>
    <property type="evidence" value="ECO:0007669"/>
    <property type="project" value="TreeGrafter"/>
</dbReference>
<dbReference type="InterPro" id="IPR027417">
    <property type="entry name" value="P-loop_NTPase"/>
</dbReference>
<gene>
    <name evidence="8" type="ORF">INT43_008036</name>
</gene>
<evidence type="ECO:0000256" key="2">
    <source>
        <dbReference type="ARBA" id="ARBA00006168"/>
    </source>
</evidence>
<protein>
    <recommendedName>
        <fullName evidence="10">AAA+ ATPase domain-containing protein</fullName>
    </recommendedName>
</protein>
<keyword evidence="6" id="KW-0539">Nucleus</keyword>
<dbReference type="SUPFAM" id="SSF52540">
    <property type="entry name" value="P-loop containing nucleoside triphosphate hydrolases"/>
    <property type="match status" value="1"/>
</dbReference>
<comment type="caution">
    <text evidence="8">The sequence shown here is derived from an EMBL/GenBank/DDBJ whole genome shotgun (WGS) entry which is preliminary data.</text>
</comment>
<dbReference type="OrthoDB" id="10265971at2759"/>
<dbReference type="PANTHER" id="PTHR12172:SF0">
    <property type="entry name" value="CELL CYCLE CHECKPOINT PROTEIN RAD17"/>
    <property type="match status" value="1"/>
</dbReference>
<keyword evidence="9" id="KW-1185">Reference proteome</keyword>
<evidence type="ECO:0000256" key="1">
    <source>
        <dbReference type="ARBA" id="ARBA00004123"/>
    </source>
</evidence>
<evidence type="ECO:0000256" key="5">
    <source>
        <dbReference type="ARBA" id="ARBA00022840"/>
    </source>
</evidence>
<keyword evidence="7" id="KW-0131">Cell cycle</keyword>
<evidence type="ECO:0000256" key="3">
    <source>
        <dbReference type="ARBA" id="ARBA00022741"/>
    </source>
</evidence>
<evidence type="ECO:0000313" key="9">
    <source>
        <dbReference type="Proteomes" id="UP000654370"/>
    </source>
</evidence>
<dbReference type="GO" id="GO:0006281">
    <property type="term" value="P:DNA repair"/>
    <property type="evidence" value="ECO:0007669"/>
    <property type="project" value="InterPro"/>
</dbReference>
<comment type="subcellular location">
    <subcellularLocation>
        <location evidence="1">Nucleus</location>
    </subcellularLocation>
</comment>
<dbReference type="Pfam" id="PF03215">
    <property type="entry name" value="Rad17"/>
    <property type="match status" value="1"/>
</dbReference>
<reference evidence="8" key="1">
    <citation type="submission" date="2020-12" db="EMBL/GenBank/DDBJ databases">
        <title>Metabolic potential, ecology and presence of endohyphal bacteria is reflected in genomic diversity of Mucoromycotina.</title>
        <authorList>
            <person name="Muszewska A."/>
            <person name="Okrasinska A."/>
            <person name="Steczkiewicz K."/>
            <person name="Drgas O."/>
            <person name="Orlowska M."/>
            <person name="Perlinska-Lenart U."/>
            <person name="Aleksandrzak-Piekarczyk T."/>
            <person name="Szatraj K."/>
            <person name="Zielenkiewicz U."/>
            <person name="Pilsyk S."/>
            <person name="Malc E."/>
            <person name="Mieczkowski P."/>
            <person name="Kruszewska J.S."/>
            <person name="Biernat P."/>
            <person name="Pawlowska J."/>
        </authorList>
    </citation>
    <scope>NUCLEOTIDE SEQUENCE</scope>
    <source>
        <strain evidence="8">WA0000067209</strain>
    </source>
</reference>
<keyword evidence="5" id="KW-0067">ATP-binding</keyword>
<evidence type="ECO:0008006" key="10">
    <source>
        <dbReference type="Google" id="ProtNLM"/>
    </source>
</evidence>
<dbReference type="AlphaFoldDB" id="A0A8H7PD13"/>
<organism evidence="8 9">
    <name type="scientific">Mortierella isabellina</name>
    <name type="common">Filamentous fungus</name>
    <name type="synonym">Umbelopsis isabellina</name>
    <dbReference type="NCBI Taxonomy" id="91625"/>
    <lineage>
        <taxon>Eukaryota</taxon>
        <taxon>Fungi</taxon>
        <taxon>Fungi incertae sedis</taxon>
        <taxon>Mucoromycota</taxon>
        <taxon>Mucoromycotina</taxon>
        <taxon>Umbelopsidomycetes</taxon>
        <taxon>Umbelopsidales</taxon>
        <taxon>Umbelopsidaceae</taxon>
        <taxon>Umbelopsis</taxon>
    </lineage>
</organism>
<dbReference type="GO" id="GO:0005524">
    <property type="term" value="F:ATP binding"/>
    <property type="evidence" value="ECO:0007669"/>
    <property type="project" value="UniProtKB-KW"/>
</dbReference>
<accession>A0A8H7PD13</accession>
<comment type="similarity">
    <text evidence="2">Belongs to the rad17/RAD24 family.</text>
</comment>
<name>A0A8H7PD13_MORIS</name>
<dbReference type="PANTHER" id="PTHR12172">
    <property type="entry name" value="CELL CYCLE CHECKPOINT PROTEIN RAD17"/>
    <property type="match status" value="1"/>
</dbReference>
<evidence type="ECO:0000313" key="8">
    <source>
        <dbReference type="EMBL" id="KAG2171656.1"/>
    </source>
</evidence>
<sequence length="330" mass="37173">MSRDQRFLLPSYSSQTLYKKRKRQASPTRNSKPSSTLWADPVDAFIHPFKQQDLAVTPAKVKCVRSWIHDSLATGTQNGNKLLIISGPSGCGKSTTIRTLAHTMDFDIQEWTTFGSTAKWDDLVDKQDYESLMTNFVDYLTRSLRHDRTIHTSTSNSTKARRKVILIDDIPDLMYGTSRRRFHDLMRGICRPSDSHVPVILTLTTLEERRGSEPRRGIQKNIYDFADNGIIPTDLDSIRYTSTTNKRLEKIISAIYKSEALDVPIDFDVITAASHGDIRSAINNLQFYAIPKKQDGGTGSDNHLPAGAIGRESPLDLFHAIGKALYAKRE</sequence>
<keyword evidence="4" id="KW-0227">DNA damage</keyword>
<dbReference type="InterPro" id="IPR004582">
    <property type="entry name" value="Checkpoint_prot_Rad17_Rad24"/>
</dbReference>
<dbReference type="GO" id="GO:0005634">
    <property type="term" value="C:nucleus"/>
    <property type="evidence" value="ECO:0007669"/>
    <property type="project" value="UniProtKB-SubCell"/>
</dbReference>
<evidence type="ECO:0000256" key="7">
    <source>
        <dbReference type="ARBA" id="ARBA00023306"/>
    </source>
</evidence>
<dbReference type="GO" id="GO:0033314">
    <property type="term" value="P:mitotic DNA replication checkpoint signaling"/>
    <property type="evidence" value="ECO:0007669"/>
    <property type="project" value="TreeGrafter"/>
</dbReference>
<dbReference type="GO" id="GO:0003682">
    <property type="term" value="F:chromatin binding"/>
    <property type="evidence" value="ECO:0007669"/>
    <property type="project" value="TreeGrafter"/>
</dbReference>